<evidence type="ECO:0000256" key="1">
    <source>
        <dbReference type="SAM" id="MobiDB-lite"/>
    </source>
</evidence>
<gene>
    <name evidence="2" type="ORF">PanWU01x14_314140</name>
</gene>
<dbReference type="EMBL" id="JXTB01000503">
    <property type="protein sequence ID" value="PON38195.1"/>
    <property type="molecule type" value="Genomic_DNA"/>
</dbReference>
<keyword evidence="3" id="KW-1185">Reference proteome</keyword>
<protein>
    <submittedName>
        <fullName evidence="2">Uncharacterized protein</fullName>
    </submittedName>
</protein>
<reference evidence="3" key="1">
    <citation type="submission" date="2016-06" db="EMBL/GenBank/DDBJ databases">
        <title>Parallel loss of symbiosis genes in relatives of nitrogen-fixing non-legume Parasponia.</title>
        <authorList>
            <person name="Van Velzen R."/>
            <person name="Holmer R."/>
            <person name="Bu F."/>
            <person name="Rutten L."/>
            <person name="Van Zeijl A."/>
            <person name="Liu W."/>
            <person name="Santuari L."/>
            <person name="Cao Q."/>
            <person name="Sharma T."/>
            <person name="Shen D."/>
            <person name="Roswanjaya Y."/>
            <person name="Wardhani T."/>
            <person name="Kalhor M.S."/>
            <person name="Jansen J."/>
            <person name="Van den Hoogen J."/>
            <person name="Gungor B."/>
            <person name="Hartog M."/>
            <person name="Hontelez J."/>
            <person name="Verver J."/>
            <person name="Yang W.-C."/>
            <person name="Schijlen E."/>
            <person name="Repin R."/>
            <person name="Schilthuizen M."/>
            <person name="Schranz E."/>
            <person name="Heidstra R."/>
            <person name="Miyata K."/>
            <person name="Fedorova E."/>
            <person name="Kohlen W."/>
            <person name="Bisseling T."/>
            <person name="Smit S."/>
            <person name="Geurts R."/>
        </authorList>
    </citation>
    <scope>NUCLEOTIDE SEQUENCE [LARGE SCALE GENOMIC DNA]</scope>
    <source>
        <strain evidence="3">cv. WU1-14</strain>
    </source>
</reference>
<sequence length="176" mass="19900">GTPLSLKGKEKVDTSKKRKVAFEDIPTSSPPPQPPLSVSQSELSKEMTICDEGPSQVDKDEEFFALIRQLPEKAGMSATFVDRFTSEDGWERMKRRPVKIAFNSTMKMLANVSILYLHSSMYFSGINVLYFQTAVAAVLMHDPILECLKKAEKVEEITQAFEDSEKARDEERKAFE</sequence>
<dbReference type="AlphaFoldDB" id="A0A2P5ANR2"/>
<comment type="caution">
    <text evidence="2">The sequence shown here is derived from an EMBL/GenBank/DDBJ whole genome shotgun (WGS) entry which is preliminary data.</text>
</comment>
<dbReference type="Proteomes" id="UP000237105">
    <property type="component" value="Unassembled WGS sequence"/>
</dbReference>
<proteinExistence type="predicted"/>
<evidence type="ECO:0000313" key="2">
    <source>
        <dbReference type="EMBL" id="PON38195.1"/>
    </source>
</evidence>
<feature type="region of interest" description="Disordered" evidence="1">
    <location>
        <begin position="1"/>
        <end position="45"/>
    </location>
</feature>
<evidence type="ECO:0000313" key="3">
    <source>
        <dbReference type="Proteomes" id="UP000237105"/>
    </source>
</evidence>
<organism evidence="2 3">
    <name type="scientific">Parasponia andersonii</name>
    <name type="common">Sponia andersonii</name>
    <dbReference type="NCBI Taxonomy" id="3476"/>
    <lineage>
        <taxon>Eukaryota</taxon>
        <taxon>Viridiplantae</taxon>
        <taxon>Streptophyta</taxon>
        <taxon>Embryophyta</taxon>
        <taxon>Tracheophyta</taxon>
        <taxon>Spermatophyta</taxon>
        <taxon>Magnoliopsida</taxon>
        <taxon>eudicotyledons</taxon>
        <taxon>Gunneridae</taxon>
        <taxon>Pentapetalae</taxon>
        <taxon>rosids</taxon>
        <taxon>fabids</taxon>
        <taxon>Rosales</taxon>
        <taxon>Cannabaceae</taxon>
        <taxon>Parasponia</taxon>
    </lineage>
</organism>
<name>A0A2P5ANR2_PARAD</name>
<feature type="non-terminal residue" evidence="2">
    <location>
        <position position="1"/>
    </location>
</feature>
<accession>A0A2P5ANR2</accession>